<gene>
    <name evidence="2" type="ORF">DC20_00375</name>
</gene>
<reference evidence="2 3" key="1">
    <citation type="submission" date="2015-08" db="EMBL/GenBank/DDBJ databases">
        <title>Complete genome sequence of Rufibacter tibetensis strain 1351t, a radiation-resistant bacterium from tibet plateau.</title>
        <authorList>
            <person name="Dai J."/>
        </authorList>
    </citation>
    <scope>NUCLEOTIDE SEQUENCE [LARGE SCALE GENOMIC DNA]</scope>
    <source>
        <strain evidence="2 3">1351</strain>
    </source>
</reference>
<keyword evidence="3" id="KW-1185">Reference proteome</keyword>
<accession>A0A0N7HVY3</accession>
<dbReference type="AlphaFoldDB" id="A0A0N7HVY3"/>
<dbReference type="KEGG" id="rti:DC20_00375"/>
<feature type="compositionally biased region" description="Basic and acidic residues" evidence="1">
    <location>
        <begin position="13"/>
        <end position="23"/>
    </location>
</feature>
<feature type="compositionally biased region" description="Polar residues" evidence="1">
    <location>
        <begin position="1"/>
        <end position="12"/>
    </location>
</feature>
<sequence length="166" mass="18479">MLLSCNKSSVQSEETKSTSEIHAIDGNQASEIRDNIDDSANILATREWDLPTDLQGEWKQANEISYSDTIRFDNVRAAVIINFTVLSKDASNFIMKSATVNAFERDKSYNLTASISDQINMGSKTAFDTYITVNLQATLKPGRRSSRKLEGKMLAVYAKKGFVEPL</sequence>
<organism evidence="2 3">
    <name type="scientific">Rufibacter tibetensis</name>
    <dbReference type="NCBI Taxonomy" id="512763"/>
    <lineage>
        <taxon>Bacteria</taxon>
        <taxon>Pseudomonadati</taxon>
        <taxon>Bacteroidota</taxon>
        <taxon>Cytophagia</taxon>
        <taxon>Cytophagales</taxon>
        <taxon>Hymenobacteraceae</taxon>
        <taxon>Rufibacter</taxon>
    </lineage>
</organism>
<dbReference type="PATRIC" id="fig|512763.3.peg.81"/>
<name>A0A0N7HVY3_9BACT</name>
<dbReference type="STRING" id="512763.DC20_00375"/>
<dbReference type="EMBL" id="CP012643">
    <property type="protein sequence ID" value="ALI97728.1"/>
    <property type="molecule type" value="Genomic_DNA"/>
</dbReference>
<evidence type="ECO:0000313" key="3">
    <source>
        <dbReference type="Proteomes" id="UP000061382"/>
    </source>
</evidence>
<protein>
    <submittedName>
        <fullName evidence="2">Uncharacterized protein</fullName>
    </submittedName>
</protein>
<evidence type="ECO:0000256" key="1">
    <source>
        <dbReference type="SAM" id="MobiDB-lite"/>
    </source>
</evidence>
<dbReference type="Proteomes" id="UP000061382">
    <property type="component" value="Chromosome"/>
</dbReference>
<feature type="region of interest" description="Disordered" evidence="1">
    <location>
        <begin position="1"/>
        <end position="26"/>
    </location>
</feature>
<evidence type="ECO:0000313" key="2">
    <source>
        <dbReference type="EMBL" id="ALI97728.1"/>
    </source>
</evidence>
<proteinExistence type="predicted"/>